<dbReference type="InterPro" id="IPR015001">
    <property type="entry name" value="DUF1850"/>
</dbReference>
<dbReference type="Pfam" id="PF08905">
    <property type="entry name" value="DUF1850"/>
    <property type="match status" value="1"/>
</dbReference>
<keyword evidence="1" id="KW-0812">Transmembrane</keyword>
<dbReference type="AlphaFoldDB" id="A0A6I0F6D5"/>
<evidence type="ECO:0000313" key="2">
    <source>
        <dbReference type="EMBL" id="KAB3532755.1"/>
    </source>
</evidence>
<name>A0A6I0F6D5_9FIRM</name>
<protein>
    <submittedName>
        <fullName evidence="2">DUF1850 domain-containing protein</fullName>
    </submittedName>
</protein>
<keyword evidence="1" id="KW-1133">Transmembrane helix</keyword>
<evidence type="ECO:0000313" key="3">
    <source>
        <dbReference type="Proteomes" id="UP000432715"/>
    </source>
</evidence>
<comment type="caution">
    <text evidence="2">The sequence shown here is derived from an EMBL/GenBank/DDBJ whole genome shotgun (WGS) entry which is preliminary data.</text>
</comment>
<feature type="transmembrane region" description="Helical" evidence="1">
    <location>
        <begin position="20"/>
        <end position="40"/>
    </location>
</feature>
<evidence type="ECO:0000256" key="1">
    <source>
        <dbReference type="SAM" id="Phobius"/>
    </source>
</evidence>
<sequence length="184" mass="20950">MKLSNKSNRKGCRLNRCPQLLIVLLLTLIIFIIHLTLPVYSAVKIFSDFNTTKYFIVKENSELYIDYIHSVMKTPVRDVFEVKKNNTLLLVRTEYSSFGAGLPTENYGTIQLVDGVYINRGINKELTIIPLRVGAIANHKVQLEDGRFIFLKDFINVGSLVKIKAVKISRLQAFFIEGRNRIGG</sequence>
<organism evidence="2 3">
    <name type="scientific">Alkaliphilus pronyensis</name>
    <dbReference type="NCBI Taxonomy" id="1482732"/>
    <lineage>
        <taxon>Bacteria</taxon>
        <taxon>Bacillati</taxon>
        <taxon>Bacillota</taxon>
        <taxon>Clostridia</taxon>
        <taxon>Peptostreptococcales</taxon>
        <taxon>Natronincolaceae</taxon>
        <taxon>Alkaliphilus</taxon>
    </lineage>
</organism>
<accession>A0A6I0F6D5</accession>
<gene>
    <name evidence="2" type="ORF">F8154_11445</name>
</gene>
<keyword evidence="3" id="KW-1185">Reference proteome</keyword>
<keyword evidence="1" id="KW-0472">Membrane</keyword>
<dbReference type="RefSeq" id="WP_151861753.1">
    <property type="nucleotide sequence ID" value="NZ_WBZC01000046.1"/>
</dbReference>
<dbReference type="EMBL" id="WBZC01000046">
    <property type="protein sequence ID" value="KAB3532755.1"/>
    <property type="molecule type" value="Genomic_DNA"/>
</dbReference>
<proteinExistence type="predicted"/>
<dbReference type="OrthoDB" id="4304at2"/>
<dbReference type="Proteomes" id="UP000432715">
    <property type="component" value="Unassembled WGS sequence"/>
</dbReference>
<reference evidence="2 3" key="1">
    <citation type="submission" date="2019-10" db="EMBL/GenBank/DDBJ databases">
        <title>Alkaliphilus serpentinus sp. nov. and Alkaliphilus pronyensis sp. nov., two novel anaerobic alkaliphilic species isolated from the serpentinized-hosted hydrothermal field of the Prony Bay (New Caledonia).</title>
        <authorList>
            <person name="Postec A."/>
        </authorList>
    </citation>
    <scope>NUCLEOTIDE SEQUENCE [LARGE SCALE GENOMIC DNA]</scope>
    <source>
        <strain evidence="2 3">LacV</strain>
    </source>
</reference>